<reference evidence="1" key="2">
    <citation type="journal article" date="2015" name="Fish Shellfish Immunol.">
        <title>Early steps in the European eel (Anguilla anguilla)-Vibrio vulnificus interaction in the gills: Role of the RtxA13 toxin.</title>
        <authorList>
            <person name="Callol A."/>
            <person name="Pajuelo D."/>
            <person name="Ebbesson L."/>
            <person name="Teles M."/>
            <person name="MacKenzie S."/>
            <person name="Amaro C."/>
        </authorList>
    </citation>
    <scope>NUCLEOTIDE SEQUENCE</scope>
</reference>
<sequence length="17" mass="1905">MVVDNFLKVVKAKGMLL</sequence>
<accession>A0A0E9SJW5</accession>
<organism evidence="1">
    <name type="scientific">Anguilla anguilla</name>
    <name type="common">European freshwater eel</name>
    <name type="synonym">Muraena anguilla</name>
    <dbReference type="NCBI Taxonomy" id="7936"/>
    <lineage>
        <taxon>Eukaryota</taxon>
        <taxon>Metazoa</taxon>
        <taxon>Chordata</taxon>
        <taxon>Craniata</taxon>
        <taxon>Vertebrata</taxon>
        <taxon>Euteleostomi</taxon>
        <taxon>Actinopterygii</taxon>
        <taxon>Neopterygii</taxon>
        <taxon>Teleostei</taxon>
        <taxon>Anguilliformes</taxon>
        <taxon>Anguillidae</taxon>
        <taxon>Anguilla</taxon>
    </lineage>
</organism>
<protein>
    <submittedName>
        <fullName evidence="1">Uncharacterized protein</fullName>
    </submittedName>
</protein>
<evidence type="ECO:0000313" key="1">
    <source>
        <dbReference type="EMBL" id="JAH40960.1"/>
    </source>
</evidence>
<dbReference type="EMBL" id="GBXM01067617">
    <property type="protein sequence ID" value="JAH40960.1"/>
    <property type="molecule type" value="Transcribed_RNA"/>
</dbReference>
<dbReference type="AlphaFoldDB" id="A0A0E9SJW5"/>
<reference evidence="1" key="1">
    <citation type="submission" date="2014-11" db="EMBL/GenBank/DDBJ databases">
        <authorList>
            <person name="Amaro Gonzalez C."/>
        </authorList>
    </citation>
    <scope>NUCLEOTIDE SEQUENCE</scope>
</reference>
<proteinExistence type="predicted"/>
<name>A0A0E9SJW5_ANGAN</name>